<comment type="caution">
    <text evidence="1">The sequence shown here is derived from an EMBL/GenBank/DDBJ whole genome shotgun (WGS) entry which is preliminary data.</text>
</comment>
<dbReference type="RefSeq" id="WP_202958180.1">
    <property type="nucleotide sequence ID" value="NZ_JAPCID010000045.1"/>
</dbReference>
<name>A0ABT4RQJ2_9ACTN</name>
<sequence>MTVPDKSRAEREAWHRLDVCCRPALARTHITVLGVLDRTTIEDIDDAAATAAASAHALTFDLTQISTVTPGALDELLRRGCQS</sequence>
<evidence type="ECO:0008006" key="3">
    <source>
        <dbReference type="Google" id="ProtNLM"/>
    </source>
</evidence>
<keyword evidence="2" id="KW-1185">Reference proteome</keyword>
<protein>
    <recommendedName>
        <fullName evidence="3">STAS domain-containing protein</fullName>
    </recommendedName>
</protein>
<accession>A0ABT4RQJ2</accession>
<proteinExistence type="predicted"/>
<organism evidence="1 2">
    <name type="scientific">Solirubrobacter deserti</name>
    <dbReference type="NCBI Taxonomy" id="2282478"/>
    <lineage>
        <taxon>Bacteria</taxon>
        <taxon>Bacillati</taxon>
        <taxon>Actinomycetota</taxon>
        <taxon>Thermoleophilia</taxon>
        <taxon>Solirubrobacterales</taxon>
        <taxon>Solirubrobacteraceae</taxon>
        <taxon>Solirubrobacter</taxon>
    </lineage>
</organism>
<reference evidence="1" key="1">
    <citation type="submission" date="2022-10" db="EMBL/GenBank/DDBJ databases">
        <title>The WGS of Solirubrobacter sp. CPCC 204708.</title>
        <authorList>
            <person name="Jiang Z."/>
        </authorList>
    </citation>
    <scope>NUCLEOTIDE SEQUENCE</scope>
    <source>
        <strain evidence="1">CPCC 204708</strain>
    </source>
</reference>
<dbReference type="EMBL" id="JAPCID010000045">
    <property type="protein sequence ID" value="MDA0140832.1"/>
    <property type="molecule type" value="Genomic_DNA"/>
</dbReference>
<gene>
    <name evidence="1" type="ORF">OJ962_25270</name>
</gene>
<evidence type="ECO:0000313" key="1">
    <source>
        <dbReference type="EMBL" id="MDA0140832.1"/>
    </source>
</evidence>
<evidence type="ECO:0000313" key="2">
    <source>
        <dbReference type="Proteomes" id="UP001147700"/>
    </source>
</evidence>
<dbReference type="Proteomes" id="UP001147700">
    <property type="component" value="Unassembled WGS sequence"/>
</dbReference>